<dbReference type="Gene3D" id="3.30.70.260">
    <property type="match status" value="1"/>
</dbReference>
<dbReference type="InterPro" id="IPR045865">
    <property type="entry name" value="ACT-like_dom_sf"/>
</dbReference>
<evidence type="ECO:0000256" key="4">
    <source>
        <dbReference type="ARBA" id="ARBA00022605"/>
    </source>
</evidence>
<keyword evidence="13" id="KW-1185">Reference proteome</keyword>
<comment type="catalytic activity">
    <reaction evidence="8">
        <text>prephenate + H(+) = 3-phenylpyruvate + CO2 + H2O</text>
        <dbReference type="Rhea" id="RHEA:21648"/>
        <dbReference type="ChEBI" id="CHEBI:15377"/>
        <dbReference type="ChEBI" id="CHEBI:15378"/>
        <dbReference type="ChEBI" id="CHEBI:16526"/>
        <dbReference type="ChEBI" id="CHEBI:18005"/>
        <dbReference type="ChEBI" id="CHEBI:29934"/>
        <dbReference type="EC" id="4.2.1.51"/>
    </reaction>
</comment>
<dbReference type="EMBL" id="LJCO01000020">
    <property type="protein sequence ID" value="KPV44881.1"/>
    <property type="molecule type" value="Genomic_DNA"/>
</dbReference>
<name>A0A0P9F0M8_9BACL</name>
<evidence type="ECO:0000313" key="13">
    <source>
        <dbReference type="Proteomes" id="UP000050482"/>
    </source>
</evidence>
<evidence type="ECO:0000256" key="8">
    <source>
        <dbReference type="ARBA" id="ARBA00047848"/>
    </source>
</evidence>
<evidence type="ECO:0000256" key="2">
    <source>
        <dbReference type="ARBA" id="ARBA00013147"/>
    </source>
</evidence>
<dbReference type="GO" id="GO:0009094">
    <property type="term" value="P:L-phenylalanine biosynthetic process"/>
    <property type="evidence" value="ECO:0007669"/>
    <property type="project" value="UniProtKB-UniPathway"/>
</dbReference>
<comment type="caution">
    <text evidence="12">The sequence shown here is derived from an EMBL/GenBank/DDBJ whole genome shotgun (WGS) entry which is preliminary data.</text>
</comment>
<evidence type="ECO:0000256" key="7">
    <source>
        <dbReference type="ARBA" id="ARBA00023239"/>
    </source>
</evidence>
<evidence type="ECO:0000256" key="5">
    <source>
        <dbReference type="ARBA" id="ARBA00023141"/>
    </source>
</evidence>
<dbReference type="InterPro" id="IPR002912">
    <property type="entry name" value="ACT_dom"/>
</dbReference>
<dbReference type="STRING" id="471514.AN477_05215"/>
<dbReference type="Proteomes" id="UP000050482">
    <property type="component" value="Unassembled WGS sequence"/>
</dbReference>
<dbReference type="EC" id="4.2.1.51" evidence="2"/>
<evidence type="ECO:0000259" key="10">
    <source>
        <dbReference type="PROSITE" id="PS51171"/>
    </source>
</evidence>
<organism evidence="12 13">
    <name type="scientific">Alicyclobacillus ferrooxydans</name>
    <dbReference type="NCBI Taxonomy" id="471514"/>
    <lineage>
        <taxon>Bacteria</taxon>
        <taxon>Bacillati</taxon>
        <taxon>Bacillota</taxon>
        <taxon>Bacilli</taxon>
        <taxon>Bacillales</taxon>
        <taxon>Alicyclobacillaceae</taxon>
        <taxon>Alicyclobacillus</taxon>
    </lineage>
</organism>
<dbReference type="Pfam" id="PF00800">
    <property type="entry name" value="PDT"/>
    <property type="match status" value="1"/>
</dbReference>
<comment type="pathway">
    <text evidence="1">Amino-acid biosynthesis; L-phenylalanine biosynthesis; phenylpyruvate from prephenate: step 1/1.</text>
</comment>
<dbReference type="SUPFAM" id="SSF55021">
    <property type="entry name" value="ACT-like"/>
    <property type="match status" value="1"/>
</dbReference>
<keyword evidence="4" id="KW-0028">Amino-acid biosynthesis</keyword>
<dbReference type="PROSITE" id="PS51171">
    <property type="entry name" value="PREPHENATE_DEHYDR_3"/>
    <property type="match status" value="1"/>
</dbReference>
<sequence>MMIAFLGPAGTFTETAAKNAFADLSPETFQPMASIPAVLEAVAQGHVSAGVVPMENSIQGTVHVTIDGLLSHPRLEIVEEVLLRIEQHLMVTEQTRTDQVTEVWSHPQALAQCRAFILDRGLCEVQFDSTAAAAAELAKQQRTDVAVIGPKSAATEHGLSVVQSDIADVSENWTRFAVVRINRTEAALPGVAPTEKNATHEASRFAQQDKKTMLVVIPYGNFPGVLASILNVFATLGLNLCWIESRPTRLRLGTYQFFVEIQTGTENDSLQTAISVLEAYGHGTRVLGSYERSVVSS</sequence>
<dbReference type="Gene3D" id="3.40.190.10">
    <property type="entry name" value="Periplasmic binding protein-like II"/>
    <property type="match status" value="2"/>
</dbReference>
<dbReference type="CDD" id="cd04905">
    <property type="entry name" value="ACT_CM-PDT"/>
    <property type="match status" value="1"/>
</dbReference>
<protein>
    <recommendedName>
        <fullName evidence="3">Prephenate dehydratase</fullName>
        <ecNumber evidence="2">4.2.1.51</ecNumber>
    </recommendedName>
</protein>
<gene>
    <name evidence="12" type="ORF">AN477_05215</name>
</gene>
<dbReference type="GO" id="GO:0005737">
    <property type="term" value="C:cytoplasm"/>
    <property type="evidence" value="ECO:0007669"/>
    <property type="project" value="TreeGrafter"/>
</dbReference>
<dbReference type="InterPro" id="IPR001086">
    <property type="entry name" value="Preph_deHydtase"/>
</dbReference>
<dbReference type="UniPathway" id="UPA00121">
    <property type="reaction ID" value="UER00345"/>
</dbReference>
<evidence type="ECO:0000313" key="12">
    <source>
        <dbReference type="EMBL" id="KPV44881.1"/>
    </source>
</evidence>
<dbReference type="PROSITE" id="PS51671">
    <property type="entry name" value="ACT"/>
    <property type="match status" value="1"/>
</dbReference>
<accession>A0A0P9F0M8</accession>
<dbReference type="InterPro" id="IPR008242">
    <property type="entry name" value="Chor_mutase/pphenate_deHydtase"/>
</dbReference>
<dbReference type="NCBIfam" id="NF008865">
    <property type="entry name" value="PRK11898.1"/>
    <property type="match status" value="1"/>
</dbReference>
<dbReference type="PANTHER" id="PTHR21022">
    <property type="entry name" value="PREPHENATE DEHYDRATASE P PROTEIN"/>
    <property type="match status" value="1"/>
</dbReference>
<dbReference type="PANTHER" id="PTHR21022:SF19">
    <property type="entry name" value="PREPHENATE DEHYDRATASE-RELATED"/>
    <property type="match status" value="1"/>
</dbReference>
<reference evidence="12 13" key="1">
    <citation type="submission" date="2015-09" db="EMBL/GenBank/DDBJ databases">
        <title>Draft genome sequence of Alicyclobacillus ferrooxydans DSM 22381.</title>
        <authorList>
            <person name="Hemp J."/>
        </authorList>
    </citation>
    <scope>NUCLEOTIDE SEQUENCE [LARGE SCALE GENOMIC DNA]</scope>
    <source>
        <strain evidence="12 13">TC-34</strain>
    </source>
</reference>
<keyword evidence="5" id="KW-0057">Aromatic amino acid biosynthesis</keyword>
<feature type="domain" description="ACT" evidence="11">
    <location>
        <begin position="214"/>
        <end position="291"/>
    </location>
</feature>
<dbReference type="SUPFAM" id="SSF53850">
    <property type="entry name" value="Periplasmic binding protein-like II"/>
    <property type="match status" value="1"/>
</dbReference>
<feature type="domain" description="Prephenate dehydratase" evidence="10">
    <location>
        <begin position="2"/>
        <end position="181"/>
    </location>
</feature>
<evidence type="ECO:0000256" key="1">
    <source>
        <dbReference type="ARBA" id="ARBA00004741"/>
    </source>
</evidence>
<evidence type="ECO:0000256" key="3">
    <source>
        <dbReference type="ARBA" id="ARBA00021872"/>
    </source>
</evidence>
<keyword evidence="6" id="KW-0584">Phenylalanine biosynthesis</keyword>
<proteinExistence type="predicted"/>
<dbReference type="GO" id="GO:0004664">
    <property type="term" value="F:prephenate dehydratase activity"/>
    <property type="evidence" value="ECO:0007669"/>
    <property type="project" value="UniProtKB-EC"/>
</dbReference>
<keyword evidence="7" id="KW-0456">Lyase</keyword>
<dbReference type="AlphaFoldDB" id="A0A0P9F0M8"/>
<dbReference type="PATRIC" id="fig|471514.4.peg.3211"/>
<dbReference type="PIRSF" id="PIRSF001500">
    <property type="entry name" value="Chor_mut_pdt_Ppr"/>
    <property type="match status" value="1"/>
</dbReference>
<evidence type="ECO:0000259" key="11">
    <source>
        <dbReference type="PROSITE" id="PS51671"/>
    </source>
</evidence>
<evidence type="ECO:0000256" key="6">
    <source>
        <dbReference type="ARBA" id="ARBA00023222"/>
    </source>
</evidence>
<evidence type="ECO:0000256" key="9">
    <source>
        <dbReference type="PIRSR" id="PIRSR001500-2"/>
    </source>
</evidence>
<feature type="site" description="Essential for prephenate dehydratase activity" evidence="9">
    <location>
        <position position="174"/>
    </location>
</feature>